<evidence type="ECO:0000259" key="1">
    <source>
        <dbReference type="Pfam" id="PF01548"/>
    </source>
</evidence>
<dbReference type="GO" id="GO:0006313">
    <property type="term" value="P:DNA transposition"/>
    <property type="evidence" value="ECO:0007669"/>
    <property type="project" value="InterPro"/>
</dbReference>
<name>A0A679GPQ6_9GAMM</name>
<dbReference type="GeneID" id="57400336"/>
<dbReference type="InterPro" id="IPR002525">
    <property type="entry name" value="Transp_IS110-like_N"/>
</dbReference>
<feature type="domain" description="Transposase IS110-like N-terminal" evidence="1">
    <location>
        <begin position="8"/>
        <end position="149"/>
    </location>
</feature>
<dbReference type="KEGG" id="poj:PtoMrB4_34860"/>
<dbReference type="GO" id="GO:0004803">
    <property type="term" value="F:transposase activity"/>
    <property type="evidence" value="ECO:0007669"/>
    <property type="project" value="InterPro"/>
</dbReference>
<sequence length="315" mass="34874">MNQELLVVGIDISKNFLDVFVSGSATLQRYANDASGRAQLATDMLALAPNLIVAEATGGLERLLIAELAAQQLPLVLANPRQVRDFAKASGQLAKTDALDARVLATFGIAIRPTVRPLPEEQALELADLVGRRRQLVDMMVAEKLRLQQAAGKALRRDIKLHIQWLEKRLRASDAGLNDAIQKSEIWRAKDDLLAEVKGIGPVCRITLLALLPELGHLNRKQIAALVGVAPFNRDSGYYRGTRRVWGGRSEVRKVLYMATLSAIRSRNEVVHSFYRRLKEQGKPGKVAVVACMRKLLTILNAMLRDQAHFRPQVA</sequence>
<feature type="domain" description="Transposase IS116/IS110/IS902 C-terminal" evidence="2">
    <location>
        <begin position="192"/>
        <end position="276"/>
    </location>
</feature>
<dbReference type="Pfam" id="PF01548">
    <property type="entry name" value="DEDD_Tnp_IS110"/>
    <property type="match status" value="1"/>
</dbReference>
<dbReference type="AlphaFoldDB" id="A0A679GPQ6"/>
<gene>
    <name evidence="3" type="ORF">PtoMrB4_03680</name>
    <name evidence="4" type="ORF">PtoMrB4_34860</name>
    <name evidence="5" type="ORF">PtoMrB4_51050</name>
</gene>
<dbReference type="EMBL" id="AP022642">
    <property type="protein sequence ID" value="BCA31128.1"/>
    <property type="molecule type" value="Genomic_DNA"/>
</dbReference>
<dbReference type="InterPro" id="IPR003346">
    <property type="entry name" value="Transposase_20"/>
</dbReference>
<dbReference type="NCBIfam" id="NF033542">
    <property type="entry name" value="transpos_IS110"/>
    <property type="match status" value="1"/>
</dbReference>
<dbReference type="EMBL" id="AP022642">
    <property type="protein sequence ID" value="BCA26391.1"/>
    <property type="molecule type" value="Genomic_DNA"/>
</dbReference>
<proteinExistence type="predicted"/>
<evidence type="ECO:0000313" key="5">
    <source>
        <dbReference type="EMBL" id="BCA31128.1"/>
    </source>
</evidence>
<evidence type="ECO:0000313" key="6">
    <source>
        <dbReference type="Proteomes" id="UP000501237"/>
    </source>
</evidence>
<dbReference type="PANTHER" id="PTHR33055:SF13">
    <property type="entry name" value="TRANSPOSASE"/>
    <property type="match status" value="1"/>
</dbReference>
<protein>
    <submittedName>
        <fullName evidence="4">IS110 family transposase</fullName>
    </submittedName>
</protein>
<organism evidence="4 6">
    <name type="scientific">Metapseudomonas otitidis</name>
    <dbReference type="NCBI Taxonomy" id="319939"/>
    <lineage>
        <taxon>Bacteria</taxon>
        <taxon>Pseudomonadati</taxon>
        <taxon>Pseudomonadota</taxon>
        <taxon>Gammaproteobacteria</taxon>
        <taxon>Pseudomonadales</taxon>
        <taxon>Pseudomonadaceae</taxon>
        <taxon>Metapseudomonas</taxon>
    </lineage>
</organism>
<dbReference type="Pfam" id="PF02371">
    <property type="entry name" value="Transposase_20"/>
    <property type="match status" value="1"/>
</dbReference>
<evidence type="ECO:0000313" key="4">
    <source>
        <dbReference type="EMBL" id="BCA29509.1"/>
    </source>
</evidence>
<dbReference type="Proteomes" id="UP000501237">
    <property type="component" value="Chromosome"/>
</dbReference>
<evidence type="ECO:0000313" key="3">
    <source>
        <dbReference type="EMBL" id="BCA26391.1"/>
    </source>
</evidence>
<dbReference type="PANTHER" id="PTHR33055">
    <property type="entry name" value="TRANSPOSASE FOR INSERTION SEQUENCE ELEMENT IS1111A"/>
    <property type="match status" value="1"/>
</dbReference>
<dbReference type="EMBL" id="AP022642">
    <property type="protein sequence ID" value="BCA29509.1"/>
    <property type="molecule type" value="Genomic_DNA"/>
</dbReference>
<accession>A0A679GPQ6</accession>
<reference evidence="4 6" key="1">
    <citation type="journal article" date="2020" name="Microbiol. Resour. Announc.">
        <title>Complete genome sequence of Pseudomonas otitidis strain MrB4, isolated from Lake Biwa in Japan.</title>
        <authorList>
            <person name="Miyazaki K."/>
            <person name="Hase E."/>
            <person name="Maruya T."/>
        </authorList>
    </citation>
    <scope>NUCLEOTIDE SEQUENCE [LARGE SCALE GENOMIC DNA]</scope>
    <source>
        <strain evidence="4 6">MrB4</strain>
    </source>
</reference>
<dbReference type="RefSeq" id="WP_172432356.1">
    <property type="nucleotide sequence ID" value="NZ_AP022642.1"/>
</dbReference>
<dbReference type="KEGG" id="poj:PtoMrB4_03680"/>
<evidence type="ECO:0000259" key="2">
    <source>
        <dbReference type="Pfam" id="PF02371"/>
    </source>
</evidence>
<dbReference type="GO" id="GO:0003677">
    <property type="term" value="F:DNA binding"/>
    <property type="evidence" value="ECO:0007669"/>
    <property type="project" value="InterPro"/>
</dbReference>
<dbReference type="KEGG" id="poj:PtoMrB4_51050"/>
<dbReference type="InterPro" id="IPR047650">
    <property type="entry name" value="Transpos_IS110"/>
</dbReference>